<accession>A0AAV7V3D2</accession>
<reference evidence="5" key="1">
    <citation type="journal article" date="2022" name="bioRxiv">
        <title>Sequencing and chromosome-scale assembly of the giantPleurodeles waltlgenome.</title>
        <authorList>
            <person name="Brown T."/>
            <person name="Elewa A."/>
            <person name="Iarovenko S."/>
            <person name="Subramanian E."/>
            <person name="Araus A.J."/>
            <person name="Petzold A."/>
            <person name="Susuki M."/>
            <person name="Suzuki K.-i.T."/>
            <person name="Hayashi T."/>
            <person name="Toyoda A."/>
            <person name="Oliveira C."/>
            <person name="Osipova E."/>
            <person name="Leigh N.D."/>
            <person name="Simon A."/>
            <person name="Yun M.H."/>
        </authorList>
    </citation>
    <scope>NUCLEOTIDE SEQUENCE</scope>
    <source>
        <strain evidence="5">20211129_DDA</strain>
        <tissue evidence="5">Liver</tissue>
    </source>
</reference>
<dbReference type="Pfam" id="PF00087">
    <property type="entry name" value="Toxin_TOLIP"/>
    <property type="match status" value="1"/>
</dbReference>
<protein>
    <recommendedName>
        <fullName evidence="4">Snake toxin/toxin-like domain-containing protein</fullName>
    </recommendedName>
</protein>
<dbReference type="PANTHER" id="PTHR16983:SF10">
    <property type="entry name" value="PROTEIN QUIVER"/>
    <property type="match status" value="1"/>
</dbReference>
<evidence type="ECO:0000256" key="2">
    <source>
        <dbReference type="SAM" id="MobiDB-lite"/>
    </source>
</evidence>
<dbReference type="SUPFAM" id="SSF57302">
    <property type="entry name" value="Snake toxin-like"/>
    <property type="match status" value="1"/>
</dbReference>
<keyword evidence="6" id="KW-1185">Reference proteome</keyword>
<dbReference type="InterPro" id="IPR035076">
    <property type="entry name" value="Toxin/TOLIP"/>
</dbReference>
<dbReference type="GO" id="GO:0005886">
    <property type="term" value="C:plasma membrane"/>
    <property type="evidence" value="ECO:0007669"/>
    <property type="project" value="TreeGrafter"/>
</dbReference>
<feature type="compositionally biased region" description="Gly residues" evidence="2">
    <location>
        <begin position="336"/>
        <end position="345"/>
    </location>
</feature>
<feature type="domain" description="Snake toxin/toxin-like" evidence="4">
    <location>
        <begin position="21"/>
        <end position="55"/>
    </location>
</feature>
<feature type="region of interest" description="Disordered" evidence="2">
    <location>
        <begin position="321"/>
        <end position="345"/>
    </location>
</feature>
<feature type="chain" id="PRO_5043395313" description="Snake toxin/toxin-like domain-containing protein" evidence="3">
    <location>
        <begin position="21"/>
        <end position="345"/>
    </location>
</feature>
<keyword evidence="1 3" id="KW-0732">Signal</keyword>
<dbReference type="AlphaFoldDB" id="A0AAV7V3D2"/>
<evidence type="ECO:0000256" key="1">
    <source>
        <dbReference type="ARBA" id="ARBA00022729"/>
    </source>
</evidence>
<dbReference type="Proteomes" id="UP001066276">
    <property type="component" value="Chromosome 2_2"/>
</dbReference>
<evidence type="ECO:0000313" key="5">
    <source>
        <dbReference type="EMBL" id="KAJ1194679.1"/>
    </source>
</evidence>
<proteinExistence type="predicted"/>
<dbReference type="InterPro" id="IPR051110">
    <property type="entry name" value="Ly-6/neurotoxin-like_GPI-ap"/>
</dbReference>
<dbReference type="PANTHER" id="PTHR16983">
    <property type="entry name" value="UPAR/LY6 DOMAIN-CONTAINING PROTEIN"/>
    <property type="match status" value="1"/>
</dbReference>
<organism evidence="5 6">
    <name type="scientific">Pleurodeles waltl</name>
    <name type="common">Iberian ribbed newt</name>
    <dbReference type="NCBI Taxonomy" id="8319"/>
    <lineage>
        <taxon>Eukaryota</taxon>
        <taxon>Metazoa</taxon>
        <taxon>Chordata</taxon>
        <taxon>Craniata</taxon>
        <taxon>Vertebrata</taxon>
        <taxon>Euteleostomi</taxon>
        <taxon>Amphibia</taxon>
        <taxon>Batrachia</taxon>
        <taxon>Caudata</taxon>
        <taxon>Salamandroidea</taxon>
        <taxon>Salamandridae</taxon>
        <taxon>Pleurodelinae</taxon>
        <taxon>Pleurodeles</taxon>
    </lineage>
</organism>
<dbReference type="Gene3D" id="2.10.60.10">
    <property type="entry name" value="CD59"/>
    <property type="match status" value="1"/>
</dbReference>
<gene>
    <name evidence="5" type="ORF">NDU88_003965</name>
</gene>
<sequence length="345" mass="37312">MKVLLFVLLSAALCVQMAHSLTCYECSSQSSNDNCKTPKNCSSGAESFCMTTVSHFAIEPQPDPGPLVGPGAGAPWACRTLSGRSLRVRRDGFPFWFEFRGRARSLAGPGLGTPILGFVLQPTVWQGTWDGVQGGLPCVAVFREPWLGPGPPPGPWYGCSLPPACCTLRGQAWESSGPSRPVWVQRPQRASCLEPLSWTLPTKWQGTRDRVWGGPPCMAVFREPMPGPRMGTPFLQPAIPWGAQSWESTGVRGSFPCQFGFRGPSWAPTGPWGRCSLPPACRTLRSPDLGVHWAQRGFPCKFEFRGASWAPTRPLGRVLRSSSLPYPKGPRPGSLPGSGGLPLLV</sequence>
<evidence type="ECO:0000313" key="6">
    <source>
        <dbReference type="Proteomes" id="UP001066276"/>
    </source>
</evidence>
<feature type="signal peptide" evidence="3">
    <location>
        <begin position="1"/>
        <end position="20"/>
    </location>
</feature>
<evidence type="ECO:0000256" key="3">
    <source>
        <dbReference type="SAM" id="SignalP"/>
    </source>
</evidence>
<evidence type="ECO:0000259" key="4">
    <source>
        <dbReference type="Pfam" id="PF00087"/>
    </source>
</evidence>
<dbReference type="InterPro" id="IPR045860">
    <property type="entry name" value="Snake_toxin-like_sf"/>
</dbReference>
<comment type="caution">
    <text evidence="5">The sequence shown here is derived from an EMBL/GenBank/DDBJ whole genome shotgun (WGS) entry which is preliminary data.</text>
</comment>
<dbReference type="EMBL" id="JANPWB010000004">
    <property type="protein sequence ID" value="KAJ1194679.1"/>
    <property type="molecule type" value="Genomic_DNA"/>
</dbReference>
<name>A0AAV7V3D2_PLEWA</name>